<dbReference type="Gene3D" id="2.30.110.10">
    <property type="entry name" value="Electron Transport, Fmn-binding Protein, Chain A"/>
    <property type="match status" value="1"/>
</dbReference>
<evidence type="ECO:0000313" key="4">
    <source>
        <dbReference type="Proteomes" id="UP000034196"/>
    </source>
</evidence>
<comment type="caution">
    <text evidence="3">The sequence shown here is derived from an EMBL/GenBank/DDBJ whole genome shotgun (WGS) entry which is preliminary data.</text>
</comment>
<dbReference type="RefSeq" id="WP_046585064.1">
    <property type="nucleotide sequence ID" value="NZ_LAVA02000015.1"/>
</dbReference>
<dbReference type="InterPro" id="IPR019920">
    <property type="entry name" value="F420-binding_dom_put"/>
</dbReference>
<dbReference type="GO" id="GO:0070967">
    <property type="term" value="F:coenzyme F420 binding"/>
    <property type="evidence" value="ECO:0007669"/>
    <property type="project" value="TreeGrafter"/>
</dbReference>
<dbReference type="AlphaFoldDB" id="A0A1J4P4B7"/>
<dbReference type="NCBIfam" id="TIGR03618">
    <property type="entry name" value="Rv1155_F420"/>
    <property type="match status" value="1"/>
</dbReference>
<dbReference type="PANTHER" id="PTHR35176:SF1">
    <property type="entry name" value="F420H(2)-DEPENDENT BILIVERDIN REDUCTASE"/>
    <property type="match status" value="1"/>
</dbReference>
<proteinExistence type="predicted"/>
<evidence type="ECO:0000256" key="1">
    <source>
        <dbReference type="ARBA" id="ARBA00023002"/>
    </source>
</evidence>
<dbReference type="GO" id="GO:0005829">
    <property type="term" value="C:cytosol"/>
    <property type="evidence" value="ECO:0007669"/>
    <property type="project" value="TreeGrafter"/>
</dbReference>
<gene>
    <name evidence="3" type="ORF">WN71_007500</name>
</gene>
<evidence type="ECO:0000259" key="2">
    <source>
        <dbReference type="Pfam" id="PF01243"/>
    </source>
</evidence>
<organism evidence="3 4">
    <name type="scientific">Streptomyces mangrovisoli</name>
    <dbReference type="NCBI Taxonomy" id="1428628"/>
    <lineage>
        <taxon>Bacteria</taxon>
        <taxon>Bacillati</taxon>
        <taxon>Actinomycetota</taxon>
        <taxon>Actinomycetes</taxon>
        <taxon>Kitasatosporales</taxon>
        <taxon>Streptomycetaceae</taxon>
        <taxon>Streptomyces</taxon>
    </lineage>
</organism>
<dbReference type="SUPFAM" id="SSF50475">
    <property type="entry name" value="FMN-binding split barrel"/>
    <property type="match status" value="1"/>
</dbReference>
<dbReference type="InterPro" id="IPR012349">
    <property type="entry name" value="Split_barrel_FMN-bd"/>
</dbReference>
<dbReference type="InterPro" id="IPR052019">
    <property type="entry name" value="F420H2_bilvrd_red/Heme_oxyg"/>
</dbReference>
<keyword evidence="4" id="KW-1185">Reference proteome</keyword>
<feature type="domain" description="Pyridoxamine 5'-phosphate oxidase N-terminal" evidence="2">
    <location>
        <begin position="7"/>
        <end position="136"/>
    </location>
</feature>
<dbReference type="GO" id="GO:0016627">
    <property type="term" value="F:oxidoreductase activity, acting on the CH-CH group of donors"/>
    <property type="evidence" value="ECO:0007669"/>
    <property type="project" value="TreeGrafter"/>
</dbReference>
<protein>
    <submittedName>
        <fullName evidence="3">PPOX class F420-dependent enzyme</fullName>
    </submittedName>
</protein>
<evidence type="ECO:0000313" key="3">
    <source>
        <dbReference type="EMBL" id="OIJ68612.1"/>
    </source>
</evidence>
<reference evidence="3" key="1">
    <citation type="submission" date="2016-10" db="EMBL/GenBank/DDBJ databases">
        <title>Genome sequence of Streptomyces mangrovisoli MUSC 149.</title>
        <authorList>
            <person name="Lee L.-H."/>
            <person name="Ser H.-L."/>
        </authorList>
    </citation>
    <scope>NUCLEOTIDE SEQUENCE [LARGE SCALE GENOMIC DNA]</scope>
    <source>
        <strain evidence="3">MUSC 149</strain>
    </source>
</reference>
<keyword evidence="1" id="KW-0560">Oxidoreductase</keyword>
<dbReference type="Pfam" id="PF01243">
    <property type="entry name" value="PNPOx_N"/>
    <property type="match status" value="1"/>
</dbReference>
<dbReference type="Proteomes" id="UP000034196">
    <property type="component" value="Unassembled WGS sequence"/>
</dbReference>
<dbReference type="OrthoDB" id="159383at2"/>
<dbReference type="PANTHER" id="PTHR35176">
    <property type="entry name" value="HEME OXYGENASE HI_0854-RELATED"/>
    <property type="match status" value="1"/>
</dbReference>
<name>A0A1J4P4B7_9ACTN</name>
<sequence>MAQKMTDDEWRAFVLHGTRTGKLATVRADGSPHVTPVWFLLDGDEVVFNTAAVSMKGRNLAHDGRVALCVDDDRPPYDFVALRGRATISEDLDEVRHWATRIGARYMGEERAQEFGARNGVPGELLVRIRIERVTALRGIAEQAG</sequence>
<dbReference type="STRING" id="1428628.WN71_007500"/>
<dbReference type="InterPro" id="IPR011576">
    <property type="entry name" value="Pyridox_Oxase_N"/>
</dbReference>
<accession>A0A1J4P4B7</accession>
<dbReference type="EMBL" id="LAVA02000015">
    <property type="protein sequence ID" value="OIJ68612.1"/>
    <property type="molecule type" value="Genomic_DNA"/>
</dbReference>